<evidence type="ECO:0000313" key="2">
    <source>
        <dbReference type="Proteomes" id="UP000309544"/>
    </source>
</evidence>
<reference evidence="1 2" key="1">
    <citation type="submission" date="2019-05" db="EMBL/GenBank/DDBJ databases">
        <title>Draft Whole-Genome sequence of the green sulfur bacterium Prosthecochloris vibrioformis DSM 260.</title>
        <authorList>
            <person name="Meyer T.E."/>
            <person name="Kyndt J.A."/>
        </authorList>
    </citation>
    <scope>NUCLEOTIDE SEQUENCE [LARGE SCALE GENOMIC DNA]</scope>
    <source>
        <strain evidence="1 2">DSM 260</strain>
    </source>
</reference>
<name>A0A5C4S517_PROVB</name>
<sequence>MQDPKTGKRILDPVERAKLGLQVIAMSPDDATAAIDRYVDGKGYDEEGVAFFKDQVVIQARIRDEGAKLLDTSGQILRLVAGAFVARMPKSGSNGDASGA</sequence>
<dbReference type="EMBL" id="VDCI01000001">
    <property type="protein sequence ID" value="TNJ38159.1"/>
    <property type="molecule type" value="Genomic_DNA"/>
</dbReference>
<organism evidence="1 2">
    <name type="scientific">Prosthecochloris vibrioformis</name>
    <name type="common">Chlorobium vibrioforme</name>
    <dbReference type="NCBI Taxonomy" id="1098"/>
    <lineage>
        <taxon>Bacteria</taxon>
        <taxon>Pseudomonadati</taxon>
        <taxon>Chlorobiota</taxon>
        <taxon>Chlorobiia</taxon>
        <taxon>Chlorobiales</taxon>
        <taxon>Chlorobiaceae</taxon>
        <taxon>Prosthecochloris</taxon>
    </lineage>
</organism>
<proteinExistence type="predicted"/>
<gene>
    <name evidence="1" type="ORF">FGF68_00905</name>
</gene>
<comment type="caution">
    <text evidence="1">The sequence shown here is derived from an EMBL/GenBank/DDBJ whole genome shotgun (WGS) entry which is preliminary data.</text>
</comment>
<keyword evidence="2" id="KW-1185">Reference proteome</keyword>
<protein>
    <submittedName>
        <fullName evidence="1">Uncharacterized protein</fullName>
    </submittedName>
</protein>
<accession>A0A5C4S517</accession>
<dbReference type="AlphaFoldDB" id="A0A5C4S517"/>
<evidence type="ECO:0000313" key="1">
    <source>
        <dbReference type="EMBL" id="TNJ38159.1"/>
    </source>
</evidence>
<dbReference type="Proteomes" id="UP000309544">
    <property type="component" value="Unassembled WGS sequence"/>
</dbReference>